<gene>
    <name evidence="2" type="ORF">CEPIT_LOCUS1011</name>
</gene>
<dbReference type="CDD" id="cd02980">
    <property type="entry name" value="TRX_Fd_family"/>
    <property type="match status" value="1"/>
</dbReference>
<dbReference type="PROSITE" id="PS50005">
    <property type="entry name" value="TPR"/>
    <property type="match status" value="1"/>
</dbReference>
<organism evidence="2 3">
    <name type="scientific">Cuscuta epithymum</name>
    <dbReference type="NCBI Taxonomy" id="186058"/>
    <lineage>
        <taxon>Eukaryota</taxon>
        <taxon>Viridiplantae</taxon>
        <taxon>Streptophyta</taxon>
        <taxon>Embryophyta</taxon>
        <taxon>Tracheophyta</taxon>
        <taxon>Spermatophyta</taxon>
        <taxon>Magnoliopsida</taxon>
        <taxon>eudicotyledons</taxon>
        <taxon>Gunneridae</taxon>
        <taxon>Pentapetalae</taxon>
        <taxon>asterids</taxon>
        <taxon>lamiids</taxon>
        <taxon>Solanales</taxon>
        <taxon>Convolvulaceae</taxon>
        <taxon>Cuscuteae</taxon>
        <taxon>Cuscuta</taxon>
        <taxon>Cuscuta subgen. Cuscuta</taxon>
    </lineage>
</organism>
<keyword evidence="1" id="KW-0802">TPR repeat</keyword>
<keyword evidence="3" id="KW-1185">Reference proteome</keyword>
<accession>A0AAV0BYD3</accession>
<sequence length="279" mass="30752">MCKNSSLHVIRPQLAASWTGARLLVTMKLILHRSIILHPNPISATARTNRSYISSSIHREEAEKRKIELRVCTNRSCRRQGSLDSLQVLSGIAPPHVAVTSCGCLGKCGTGPNLVVLPGAVFIKHCHTPARAAETMSFFCLDRNYNDIENECRKCLEALELRKAAEDEMAKGDFSNAYHLLSQAIDLKPFGGIHISYRNRSVARLAMGDSAEALLDANEALSIAPSYSDAYICQGDAFMAMDKINAARNSYSVALDLDPSIRHSKSYMIRIAKLKEIYA</sequence>
<dbReference type="Gene3D" id="1.25.40.10">
    <property type="entry name" value="Tetratricopeptide repeat domain"/>
    <property type="match status" value="1"/>
</dbReference>
<dbReference type="AlphaFoldDB" id="A0AAV0BYD3"/>
<comment type="caution">
    <text evidence="2">The sequence shown here is derived from an EMBL/GenBank/DDBJ whole genome shotgun (WGS) entry which is preliminary data.</text>
</comment>
<dbReference type="Proteomes" id="UP001152523">
    <property type="component" value="Unassembled WGS sequence"/>
</dbReference>
<dbReference type="InterPro" id="IPR036249">
    <property type="entry name" value="Thioredoxin-like_sf"/>
</dbReference>
<protein>
    <submittedName>
        <fullName evidence="2">Uncharacterized protein</fullName>
    </submittedName>
</protein>
<dbReference type="SUPFAM" id="SSF52833">
    <property type="entry name" value="Thioredoxin-like"/>
    <property type="match status" value="1"/>
</dbReference>
<evidence type="ECO:0000313" key="2">
    <source>
        <dbReference type="EMBL" id="CAH9056781.1"/>
    </source>
</evidence>
<name>A0AAV0BYD3_9ASTE</name>
<evidence type="ECO:0000313" key="3">
    <source>
        <dbReference type="Proteomes" id="UP001152523"/>
    </source>
</evidence>
<dbReference type="SMART" id="SM00028">
    <property type="entry name" value="TPR"/>
    <property type="match status" value="3"/>
</dbReference>
<dbReference type="SUPFAM" id="SSF48452">
    <property type="entry name" value="TPR-like"/>
    <property type="match status" value="1"/>
</dbReference>
<proteinExistence type="predicted"/>
<dbReference type="EMBL" id="CAMAPF010000006">
    <property type="protein sequence ID" value="CAH9056781.1"/>
    <property type="molecule type" value="Genomic_DNA"/>
</dbReference>
<dbReference type="InterPro" id="IPR011990">
    <property type="entry name" value="TPR-like_helical_dom_sf"/>
</dbReference>
<reference evidence="2" key="1">
    <citation type="submission" date="2022-07" db="EMBL/GenBank/DDBJ databases">
        <authorList>
            <person name="Macas J."/>
            <person name="Novak P."/>
            <person name="Neumann P."/>
        </authorList>
    </citation>
    <scope>NUCLEOTIDE SEQUENCE</scope>
</reference>
<feature type="repeat" description="TPR" evidence="1">
    <location>
        <begin position="228"/>
        <end position="261"/>
    </location>
</feature>
<dbReference type="PANTHER" id="PTHR47682">
    <property type="entry name" value="TETRATRICOPEPTIDE REPEAT (TPR)-CONTAINING PROTEIN"/>
    <property type="match status" value="1"/>
</dbReference>
<dbReference type="Gene3D" id="3.40.30.10">
    <property type="entry name" value="Glutaredoxin"/>
    <property type="match status" value="1"/>
</dbReference>
<dbReference type="PANTHER" id="PTHR47682:SF1">
    <property type="entry name" value="TETRATRICOPEPTIDE REPEAT (TPR)-CONTAINING PROTEIN"/>
    <property type="match status" value="1"/>
</dbReference>
<evidence type="ECO:0000256" key="1">
    <source>
        <dbReference type="PROSITE-ProRule" id="PRU00339"/>
    </source>
</evidence>
<dbReference type="InterPro" id="IPR019734">
    <property type="entry name" value="TPR_rpt"/>
</dbReference>